<dbReference type="EMBL" id="QPEX01000019">
    <property type="protein sequence ID" value="RCS50526.1"/>
    <property type="molecule type" value="Genomic_DNA"/>
</dbReference>
<organism evidence="1 2">
    <name type="scientific">Bremerella cremea</name>
    <dbReference type="NCBI Taxonomy" id="1031537"/>
    <lineage>
        <taxon>Bacteria</taxon>
        <taxon>Pseudomonadati</taxon>
        <taxon>Planctomycetota</taxon>
        <taxon>Planctomycetia</taxon>
        <taxon>Pirellulales</taxon>
        <taxon>Pirellulaceae</taxon>
        <taxon>Bremerella</taxon>
    </lineage>
</organism>
<proteinExistence type="predicted"/>
<gene>
    <name evidence="1" type="ORF">DTL42_10445</name>
</gene>
<evidence type="ECO:0000313" key="1">
    <source>
        <dbReference type="EMBL" id="RCS50526.1"/>
    </source>
</evidence>
<name>A0A368KRQ7_9BACT</name>
<sequence>MDGPSGDRAGFQRNWSVFSGKRLYFFVQYQIFYPQEGINVSFCLNNLTTLLAIYFGLGATNLKKILGWAWNLADKV</sequence>
<dbReference type="AlphaFoldDB" id="A0A368KRQ7"/>
<dbReference type="Proteomes" id="UP000253562">
    <property type="component" value="Unassembled WGS sequence"/>
</dbReference>
<reference evidence="1 2" key="1">
    <citation type="submission" date="2018-07" db="EMBL/GenBank/DDBJ databases">
        <title>Comparative genomes isolates from brazilian mangrove.</title>
        <authorList>
            <person name="De Araujo J.E."/>
            <person name="Taketani R.G."/>
            <person name="Silva M.C.P."/>
            <person name="Lourenco M.V."/>
            <person name="Oliveira V.M."/>
            <person name="Andreote F.D."/>
        </authorList>
    </citation>
    <scope>NUCLEOTIDE SEQUENCE [LARGE SCALE GENOMIC DNA]</scope>
    <source>
        <strain evidence="1 2">HEX PRIS-MGV</strain>
    </source>
</reference>
<protein>
    <submittedName>
        <fullName evidence="1">Uncharacterized protein</fullName>
    </submittedName>
</protein>
<accession>A0A368KRQ7</accession>
<comment type="caution">
    <text evidence="1">The sequence shown here is derived from an EMBL/GenBank/DDBJ whole genome shotgun (WGS) entry which is preliminary data.</text>
</comment>
<evidence type="ECO:0000313" key="2">
    <source>
        <dbReference type="Proteomes" id="UP000253562"/>
    </source>
</evidence>